<evidence type="ECO:0000259" key="7">
    <source>
        <dbReference type="Pfam" id="PF06271"/>
    </source>
</evidence>
<name>A0A1F6C5W5_HANXR</name>
<feature type="transmembrane region" description="Helical" evidence="6">
    <location>
        <begin position="113"/>
        <end position="134"/>
    </location>
</feature>
<keyword evidence="3 6" id="KW-0812">Transmembrane</keyword>
<dbReference type="GO" id="GO:0005886">
    <property type="term" value="C:plasma membrane"/>
    <property type="evidence" value="ECO:0007669"/>
    <property type="project" value="UniProtKB-SubCell"/>
</dbReference>
<dbReference type="Proteomes" id="UP000178606">
    <property type="component" value="Unassembled WGS sequence"/>
</dbReference>
<feature type="domain" description="RDD" evidence="7">
    <location>
        <begin position="7"/>
        <end position="147"/>
    </location>
</feature>
<dbReference type="PANTHER" id="PTHR36115">
    <property type="entry name" value="PROLINE-RICH ANTIGEN HOMOLOG-RELATED"/>
    <property type="match status" value="1"/>
</dbReference>
<keyword evidence="2" id="KW-1003">Cell membrane</keyword>
<dbReference type="Pfam" id="PF06271">
    <property type="entry name" value="RDD"/>
    <property type="match status" value="1"/>
</dbReference>
<evidence type="ECO:0000256" key="1">
    <source>
        <dbReference type="ARBA" id="ARBA00004651"/>
    </source>
</evidence>
<accession>A0A1F6C5W5</accession>
<dbReference type="EMBL" id="MFKF01000400">
    <property type="protein sequence ID" value="OGG44546.1"/>
    <property type="molecule type" value="Genomic_DNA"/>
</dbReference>
<comment type="caution">
    <text evidence="8">The sequence shown here is derived from an EMBL/GenBank/DDBJ whole genome shotgun (WGS) entry which is preliminary data.</text>
</comment>
<sequence length="155" mass="16702">MIPGEKAGVRPRAWALLIDLIVLSIIQVVAVALLQGAWIAGFNLLVWIAYSVTFDGGRGATPGKILLGLKIVRTDGSAVDYHQAFVRCLVKVIPLLLFSSLTSYAFFAQNPTLLRAGLVAAGLLFPLLSAIAVARHPCRQAPHDRAARTCVIRLF</sequence>
<evidence type="ECO:0000256" key="4">
    <source>
        <dbReference type="ARBA" id="ARBA00022989"/>
    </source>
</evidence>
<evidence type="ECO:0000313" key="8">
    <source>
        <dbReference type="EMBL" id="OGG44546.1"/>
    </source>
</evidence>
<gene>
    <name evidence="8" type="ORF">A3F84_03635</name>
</gene>
<feature type="transmembrane region" description="Helical" evidence="6">
    <location>
        <begin position="12"/>
        <end position="30"/>
    </location>
</feature>
<dbReference type="PANTHER" id="PTHR36115:SF4">
    <property type="entry name" value="MEMBRANE PROTEIN"/>
    <property type="match status" value="1"/>
</dbReference>
<evidence type="ECO:0000256" key="2">
    <source>
        <dbReference type="ARBA" id="ARBA00022475"/>
    </source>
</evidence>
<dbReference type="InterPro" id="IPR010432">
    <property type="entry name" value="RDD"/>
</dbReference>
<dbReference type="AlphaFoldDB" id="A0A1F6C5W5"/>
<keyword evidence="4 6" id="KW-1133">Transmembrane helix</keyword>
<organism evidence="8 9">
    <name type="scientific">Handelsmanbacteria sp. (strain RIFCSPLOWO2_12_FULL_64_10)</name>
    <dbReference type="NCBI Taxonomy" id="1817868"/>
    <lineage>
        <taxon>Bacteria</taxon>
        <taxon>Candidatus Handelsmaniibacteriota</taxon>
    </lineage>
</organism>
<dbReference type="InterPro" id="IPR051791">
    <property type="entry name" value="Pra-immunoreactive"/>
</dbReference>
<keyword evidence="5 6" id="KW-0472">Membrane</keyword>
<evidence type="ECO:0000256" key="5">
    <source>
        <dbReference type="ARBA" id="ARBA00023136"/>
    </source>
</evidence>
<feature type="transmembrane region" description="Helical" evidence="6">
    <location>
        <begin position="88"/>
        <end position="107"/>
    </location>
</feature>
<proteinExistence type="predicted"/>
<evidence type="ECO:0000256" key="3">
    <source>
        <dbReference type="ARBA" id="ARBA00022692"/>
    </source>
</evidence>
<evidence type="ECO:0000313" key="9">
    <source>
        <dbReference type="Proteomes" id="UP000178606"/>
    </source>
</evidence>
<comment type="subcellular location">
    <subcellularLocation>
        <location evidence="1">Cell membrane</location>
        <topology evidence="1">Multi-pass membrane protein</topology>
    </subcellularLocation>
</comment>
<reference evidence="8 9" key="1">
    <citation type="journal article" date="2016" name="Nat. Commun.">
        <title>Thousands of microbial genomes shed light on interconnected biogeochemical processes in an aquifer system.</title>
        <authorList>
            <person name="Anantharaman K."/>
            <person name="Brown C.T."/>
            <person name="Hug L.A."/>
            <person name="Sharon I."/>
            <person name="Castelle C.J."/>
            <person name="Probst A.J."/>
            <person name="Thomas B.C."/>
            <person name="Singh A."/>
            <person name="Wilkins M.J."/>
            <person name="Karaoz U."/>
            <person name="Brodie E.L."/>
            <person name="Williams K.H."/>
            <person name="Hubbard S.S."/>
            <person name="Banfield J.F."/>
        </authorList>
    </citation>
    <scope>NUCLEOTIDE SEQUENCE [LARGE SCALE GENOMIC DNA]</scope>
    <source>
        <strain evidence="9">RIFCSPLOWO2_12_FULL_64_10</strain>
    </source>
</reference>
<evidence type="ECO:0000256" key="6">
    <source>
        <dbReference type="SAM" id="Phobius"/>
    </source>
</evidence>
<protein>
    <recommendedName>
        <fullName evidence="7">RDD domain-containing protein</fullName>
    </recommendedName>
</protein>
<feature type="transmembrane region" description="Helical" evidence="6">
    <location>
        <begin position="36"/>
        <end position="54"/>
    </location>
</feature>